<protein>
    <submittedName>
        <fullName evidence="1">Uncharacterized protein</fullName>
    </submittedName>
</protein>
<dbReference type="EMBL" id="JBAJEX010000009">
    <property type="protein sequence ID" value="MEO1767626.1"/>
    <property type="molecule type" value="Genomic_DNA"/>
</dbReference>
<organism evidence="1 2">
    <name type="scientific">Thiobacter aerophilum</name>
    <dbReference type="NCBI Taxonomy" id="3121275"/>
    <lineage>
        <taxon>Bacteria</taxon>
        <taxon>Pseudomonadati</taxon>
        <taxon>Pseudomonadota</taxon>
        <taxon>Betaproteobacteria</taxon>
        <taxon>Burkholderiales</taxon>
        <taxon>Thiobacteraceae</taxon>
        <taxon>Thiobacter</taxon>
    </lineage>
</organism>
<keyword evidence="2" id="KW-1185">Reference proteome</keyword>
<evidence type="ECO:0000313" key="2">
    <source>
        <dbReference type="Proteomes" id="UP001482231"/>
    </source>
</evidence>
<reference evidence="1 2" key="1">
    <citation type="submission" date="2024-02" db="EMBL/GenBank/DDBJ databases">
        <title>New thermophilic sulfur-oxidizing bacteria from a hot springs of the Uzon caldera (Kamchatka, Russia).</title>
        <authorList>
            <person name="Dukat A.M."/>
            <person name="Elcheninov A.G."/>
            <person name="Frolov E.N."/>
        </authorList>
    </citation>
    <scope>NUCLEOTIDE SEQUENCE [LARGE SCALE GENOMIC DNA]</scope>
    <source>
        <strain evidence="1 2">AK1</strain>
    </source>
</reference>
<evidence type="ECO:0000313" key="1">
    <source>
        <dbReference type="EMBL" id="MEO1767626.1"/>
    </source>
</evidence>
<proteinExistence type="predicted"/>
<accession>A0ABV0EG38</accession>
<sequence length="190" mass="21612">MAIRIKTTWFKKDAGRANDETASVLALNMWKQASKAVDDISKADYDIVHLGRGFGIIAEMCAFMLHIADRMLYGRVDEERRAGLIAAAGARLADYVDQNIRDLAPDEEHSRDYAAEFLDFLNRRGADYATFDFPADEPNFAVKRYLANMIRERMEAQDQIWIIDQVIEFQAPEAIETVKKLINGFFPKAA</sequence>
<name>A0ABV0EG38_9BURK</name>
<gene>
    <name evidence="1" type="ORF">V6E02_10435</name>
</gene>
<dbReference type="RefSeq" id="WP_347308739.1">
    <property type="nucleotide sequence ID" value="NZ_JBAJEX010000009.1"/>
</dbReference>
<dbReference type="Proteomes" id="UP001482231">
    <property type="component" value="Unassembled WGS sequence"/>
</dbReference>
<comment type="caution">
    <text evidence="1">The sequence shown here is derived from an EMBL/GenBank/DDBJ whole genome shotgun (WGS) entry which is preliminary data.</text>
</comment>